<sequence length="150" mass="16492">MGGCVTSFTGAHRFLSNFWPAAVSLDHIIYPTVEHAYQAAKSVEPAKRAIVRMMPNPAMARTAGRRLGVRRDWVAVKVEVMRHLLEQKFAAGSHLADALDATGEMLLEEGNTWGDRFWGVYGGTGANTLGRMLMAIRTKNRDCEFAALLG</sequence>
<dbReference type="Pfam" id="PF08719">
    <property type="entry name" value="NADAR"/>
    <property type="match status" value="1"/>
</dbReference>
<name>A0A1D8A8W1_9SPHN</name>
<accession>A0A1D8A8W1</accession>
<keyword evidence="5" id="KW-1185">Reference proteome</keyword>
<evidence type="ECO:0000313" key="4">
    <source>
        <dbReference type="EMBL" id="AOR78551.1"/>
    </source>
</evidence>
<dbReference type="Proteomes" id="UP000094626">
    <property type="component" value="Chromosome"/>
</dbReference>
<dbReference type="InterPro" id="IPR037238">
    <property type="entry name" value="YbiA-like_sf"/>
</dbReference>
<reference evidence="5" key="1">
    <citation type="journal article" date="2017" name="J. Biotechnol.">
        <title>Complete genome sequence of Novosphingobium resinovorum SA1, a versatile xenobiotic-degrading bacterium capable of utilizing sulfanilic acid.</title>
        <authorList>
            <person name="Hegedus B."/>
            <person name="Kos P.B."/>
            <person name="Balint B."/>
            <person name="Maroti G."/>
            <person name="Gan H.M."/>
            <person name="Perei K."/>
            <person name="Rakhely G."/>
        </authorList>
    </citation>
    <scope>NUCLEOTIDE SEQUENCE [LARGE SCALE GENOMIC DNA]</scope>
    <source>
        <strain evidence="5">SA1</strain>
    </source>
</reference>
<dbReference type="KEGG" id="nre:BES08_07020"/>
<comment type="catalytic activity">
    <reaction evidence="2">
        <text>2,5-diamino-6-hydroxy-4-(5-phosphoribosylamino)-pyrimidine + H2O = 2,5,6-triamino-4-hydroxypyrimidine + D-ribose 5-phosphate</text>
        <dbReference type="Rhea" id="RHEA:23436"/>
        <dbReference type="ChEBI" id="CHEBI:15377"/>
        <dbReference type="ChEBI" id="CHEBI:58614"/>
        <dbReference type="ChEBI" id="CHEBI:78346"/>
        <dbReference type="ChEBI" id="CHEBI:137796"/>
    </reaction>
</comment>
<evidence type="ECO:0000256" key="2">
    <source>
        <dbReference type="ARBA" id="ARBA00000751"/>
    </source>
</evidence>
<feature type="domain" description="NADAR" evidence="3">
    <location>
        <begin position="11"/>
        <end position="139"/>
    </location>
</feature>
<evidence type="ECO:0000313" key="5">
    <source>
        <dbReference type="Proteomes" id="UP000094626"/>
    </source>
</evidence>
<comment type="catalytic activity">
    <reaction evidence="1">
        <text>5-amino-6-(5-phospho-D-ribosylamino)uracil + H2O = 5,6-diaminouracil + D-ribose 5-phosphate</text>
        <dbReference type="Rhea" id="RHEA:55020"/>
        <dbReference type="ChEBI" id="CHEBI:15377"/>
        <dbReference type="ChEBI" id="CHEBI:46252"/>
        <dbReference type="ChEBI" id="CHEBI:58453"/>
        <dbReference type="ChEBI" id="CHEBI:78346"/>
    </reaction>
</comment>
<dbReference type="Gene3D" id="1.10.357.40">
    <property type="entry name" value="YbiA-like"/>
    <property type="match status" value="1"/>
</dbReference>
<evidence type="ECO:0000256" key="1">
    <source>
        <dbReference type="ARBA" id="ARBA00000022"/>
    </source>
</evidence>
<dbReference type="InterPro" id="IPR012816">
    <property type="entry name" value="NADAR"/>
</dbReference>
<organism evidence="4 5">
    <name type="scientific">Novosphingobium resinovorum</name>
    <dbReference type="NCBI Taxonomy" id="158500"/>
    <lineage>
        <taxon>Bacteria</taxon>
        <taxon>Pseudomonadati</taxon>
        <taxon>Pseudomonadota</taxon>
        <taxon>Alphaproteobacteria</taxon>
        <taxon>Sphingomonadales</taxon>
        <taxon>Sphingomonadaceae</taxon>
        <taxon>Novosphingobium</taxon>
    </lineage>
</organism>
<dbReference type="SUPFAM" id="SSF143990">
    <property type="entry name" value="YbiA-like"/>
    <property type="match status" value="1"/>
</dbReference>
<protein>
    <recommendedName>
        <fullName evidence="3">NADAR domain-containing protein</fullName>
    </recommendedName>
</protein>
<gene>
    <name evidence="4" type="ORF">BES08_07020</name>
</gene>
<proteinExistence type="predicted"/>
<evidence type="ECO:0000259" key="3">
    <source>
        <dbReference type="Pfam" id="PF08719"/>
    </source>
</evidence>
<dbReference type="CDD" id="cd15457">
    <property type="entry name" value="NADAR"/>
    <property type="match status" value="1"/>
</dbReference>
<dbReference type="EMBL" id="CP017075">
    <property type="protein sequence ID" value="AOR78551.1"/>
    <property type="molecule type" value="Genomic_DNA"/>
</dbReference>
<dbReference type="AlphaFoldDB" id="A0A1D8A8W1"/>